<organism evidence="1 2">
    <name type="scientific">Zarea fungicola</name>
    <dbReference type="NCBI Taxonomy" id="93591"/>
    <lineage>
        <taxon>Eukaryota</taxon>
        <taxon>Fungi</taxon>
        <taxon>Dikarya</taxon>
        <taxon>Ascomycota</taxon>
        <taxon>Pezizomycotina</taxon>
        <taxon>Sordariomycetes</taxon>
        <taxon>Hypocreomycetidae</taxon>
        <taxon>Hypocreales</taxon>
        <taxon>Cordycipitaceae</taxon>
        <taxon>Zarea</taxon>
    </lineage>
</organism>
<evidence type="ECO:0000313" key="1">
    <source>
        <dbReference type="EMBL" id="KAJ2962726.1"/>
    </source>
</evidence>
<reference evidence="1" key="1">
    <citation type="submission" date="2022-08" db="EMBL/GenBank/DDBJ databases">
        <title>Genome Sequence of Lecanicillium fungicola.</title>
        <authorList>
            <person name="Buettner E."/>
        </authorList>
    </citation>
    <scope>NUCLEOTIDE SEQUENCE</scope>
    <source>
        <strain evidence="1">Babe33</strain>
    </source>
</reference>
<sequence length="154" mass="17655">MVVGVLIAVAAGIAICHTHHKKQQRFHAFKEEYIMQRGGDTVPMTKQEWKQVCHEYKQARKAEKHARKAERHMRRAERQASWRTSLPMSGGGEPMSPFATRGEPEVALAKGNMSTTYNWQDEKQQHQYQQREIPVQGAEADEPPSYVAAPREKM</sequence>
<comment type="caution">
    <text evidence="1">The sequence shown here is derived from an EMBL/GenBank/DDBJ whole genome shotgun (WGS) entry which is preliminary data.</text>
</comment>
<gene>
    <name evidence="1" type="ORF">NQ176_g10916</name>
</gene>
<evidence type="ECO:0000313" key="2">
    <source>
        <dbReference type="Proteomes" id="UP001143910"/>
    </source>
</evidence>
<keyword evidence="2" id="KW-1185">Reference proteome</keyword>
<protein>
    <submittedName>
        <fullName evidence="1">Uncharacterized protein</fullName>
    </submittedName>
</protein>
<proteinExistence type="predicted"/>
<dbReference type="EMBL" id="JANJQO010003269">
    <property type="protein sequence ID" value="KAJ2962726.1"/>
    <property type="molecule type" value="Genomic_DNA"/>
</dbReference>
<dbReference type="Proteomes" id="UP001143910">
    <property type="component" value="Unassembled WGS sequence"/>
</dbReference>
<accession>A0ACC1MDH1</accession>
<name>A0ACC1MDH1_9HYPO</name>